<dbReference type="Proteomes" id="UP001271007">
    <property type="component" value="Unassembled WGS sequence"/>
</dbReference>
<feature type="domain" description="Methyltransferase type 12" evidence="1">
    <location>
        <begin position="51"/>
        <end position="146"/>
    </location>
</feature>
<proteinExistence type="predicted"/>
<protein>
    <recommendedName>
        <fullName evidence="1">Methyltransferase type 12 domain-containing protein</fullName>
    </recommendedName>
</protein>
<keyword evidence="3" id="KW-1185">Reference proteome</keyword>
<dbReference type="InterPro" id="IPR013217">
    <property type="entry name" value="Methyltransf_12"/>
</dbReference>
<dbReference type="AlphaFoldDB" id="A0AAJ0DRT3"/>
<dbReference type="EMBL" id="JAWDJX010000008">
    <property type="protein sequence ID" value="KAK3055484.1"/>
    <property type="molecule type" value="Genomic_DNA"/>
</dbReference>
<dbReference type="SUPFAM" id="SSF53335">
    <property type="entry name" value="S-adenosyl-L-methionine-dependent methyltransferases"/>
    <property type="match status" value="1"/>
</dbReference>
<sequence>MGPSKDIYTLAREPTETERLNAQHKQLISCIGYTLHPSIVATLPTAPKVAELATGTGAFIIDLAKELSPDAQLDGTDYSDAALPCQGQLPSNVRLGVADAKQAPPEESTGKYDVVCIRYINPAMMPEDWAKVAAHAAALLKPGGALQFAGMGDFTQVKTVLGEHPGAFTAVTERAGRLGLASLPHASWFVSNLFSVLVEAGFRDMRREVTTQDREPGSRSVFTKMSAGAIYALLRQQYLSKAERALGEEEVEEMRRGMDEEARKGMYMRCDLHQFVAWKKG</sequence>
<gene>
    <name evidence="2" type="ORF">LTR09_003404</name>
</gene>
<dbReference type="Gene3D" id="3.40.50.150">
    <property type="entry name" value="Vaccinia Virus protein VP39"/>
    <property type="match status" value="1"/>
</dbReference>
<accession>A0AAJ0DRT3</accession>
<organism evidence="2 3">
    <name type="scientific">Extremus antarcticus</name>
    <dbReference type="NCBI Taxonomy" id="702011"/>
    <lineage>
        <taxon>Eukaryota</taxon>
        <taxon>Fungi</taxon>
        <taxon>Dikarya</taxon>
        <taxon>Ascomycota</taxon>
        <taxon>Pezizomycotina</taxon>
        <taxon>Dothideomycetes</taxon>
        <taxon>Dothideomycetidae</taxon>
        <taxon>Mycosphaerellales</taxon>
        <taxon>Extremaceae</taxon>
        <taxon>Extremus</taxon>
    </lineage>
</organism>
<evidence type="ECO:0000313" key="2">
    <source>
        <dbReference type="EMBL" id="KAK3055484.1"/>
    </source>
</evidence>
<dbReference type="InterPro" id="IPR029063">
    <property type="entry name" value="SAM-dependent_MTases_sf"/>
</dbReference>
<name>A0AAJ0DRT3_9PEZI</name>
<evidence type="ECO:0000259" key="1">
    <source>
        <dbReference type="Pfam" id="PF08242"/>
    </source>
</evidence>
<dbReference type="CDD" id="cd02440">
    <property type="entry name" value="AdoMet_MTases"/>
    <property type="match status" value="1"/>
</dbReference>
<comment type="caution">
    <text evidence="2">The sequence shown here is derived from an EMBL/GenBank/DDBJ whole genome shotgun (WGS) entry which is preliminary data.</text>
</comment>
<dbReference type="PANTHER" id="PTHR43591">
    <property type="entry name" value="METHYLTRANSFERASE"/>
    <property type="match status" value="1"/>
</dbReference>
<dbReference type="PANTHER" id="PTHR43591:SF110">
    <property type="entry name" value="RHODANESE DOMAIN-CONTAINING PROTEIN"/>
    <property type="match status" value="1"/>
</dbReference>
<reference evidence="2" key="1">
    <citation type="submission" date="2023-04" db="EMBL/GenBank/DDBJ databases">
        <title>Black Yeasts Isolated from many extreme environments.</title>
        <authorList>
            <person name="Coleine C."/>
            <person name="Stajich J.E."/>
            <person name="Selbmann L."/>
        </authorList>
    </citation>
    <scope>NUCLEOTIDE SEQUENCE</scope>
    <source>
        <strain evidence="2">CCFEE 5312</strain>
    </source>
</reference>
<dbReference type="Pfam" id="PF08242">
    <property type="entry name" value="Methyltransf_12"/>
    <property type="match status" value="1"/>
</dbReference>
<evidence type="ECO:0000313" key="3">
    <source>
        <dbReference type="Proteomes" id="UP001271007"/>
    </source>
</evidence>